<dbReference type="PANTHER" id="PTHR45788">
    <property type="entry name" value="SUCCINATE/FUMARATE MITOCHONDRIAL TRANSPORTER-RELATED"/>
    <property type="match status" value="1"/>
</dbReference>
<feature type="transmembrane region" description="Helical" evidence="12">
    <location>
        <begin position="84"/>
        <end position="105"/>
    </location>
</feature>
<dbReference type="GO" id="GO:0071913">
    <property type="term" value="F:citrate secondary active transmembrane transporter activity"/>
    <property type="evidence" value="ECO:0007669"/>
    <property type="project" value="TreeGrafter"/>
</dbReference>
<evidence type="ECO:0000256" key="10">
    <source>
        <dbReference type="PROSITE-ProRule" id="PRU00282"/>
    </source>
</evidence>
<keyword evidence="3 11" id="KW-0813">Transport</keyword>
<dbReference type="Pfam" id="PF00153">
    <property type="entry name" value="Mito_carr"/>
    <property type="match status" value="3"/>
</dbReference>
<evidence type="ECO:0000313" key="13">
    <source>
        <dbReference type="EMBL" id="CAG7835883.1"/>
    </source>
</evidence>
<evidence type="ECO:0000256" key="12">
    <source>
        <dbReference type="SAM" id="Phobius"/>
    </source>
</evidence>
<evidence type="ECO:0000256" key="5">
    <source>
        <dbReference type="ARBA" id="ARBA00022737"/>
    </source>
</evidence>
<dbReference type="PANTHER" id="PTHR45788:SF4">
    <property type="entry name" value="TRICARBOXYLATE TRANSPORT PROTEIN, MITOCHONDRIAL"/>
    <property type="match status" value="1"/>
</dbReference>
<protein>
    <recommendedName>
        <fullName evidence="9">Citrate transport protein</fullName>
    </recommendedName>
</protein>
<dbReference type="InterPro" id="IPR018108">
    <property type="entry name" value="MCP_transmembrane"/>
</dbReference>
<evidence type="ECO:0000256" key="6">
    <source>
        <dbReference type="ARBA" id="ARBA00022989"/>
    </source>
</evidence>
<evidence type="ECO:0000256" key="7">
    <source>
        <dbReference type="ARBA" id="ARBA00023128"/>
    </source>
</evidence>
<evidence type="ECO:0000313" key="14">
    <source>
        <dbReference type="Proteomes" id="UP000708208"/>
    </source>
</evidence>
<dbReference type="OrthoDB" id="44467at2759"/>
<keyword evidence="6 12" id="KW-1133">Transmembrane helix</keyword>
<keyword evidence="5" id="KW-0677">Repeat</keyword>
<accession>A0A8J2LPN5</accession>
<proteinExistence type="inferred from homology"/>
<dbReference type="FunFam" id="1.50.40.10:FF:000007">
    <property type="entry name" value="Mitochondrial tricarboxylate transport protein-like"/>
    <property type="match status" value="1"/>
</dbReference>
<keyword evidence="7" id="KW-0496">Mitochondrion</keyword>
<evidence type="ECO:0000256" key="8">
    <source>
        <dbReference type="ARBA" id="ARBA00023136"/>
    </source>
</evidence>
<keyword evidence="4 10" id="KW-0812">Transmembrane</keyword>
<feature type="repeat" description="Solcar" evidence="10">
    <location>
        <begin position="26"/>
        <end position="114"/>
    </location>
</feature>
<feature type="repeat" description="Solcar" evidence="10">
    <location>
        <begin position="221"/>
        <end position="306"/>
    </location>
</feature>
<dbReference type="Proteomes" id="UP000708208">
    <property type="component" value="Unassembled WGS sequence"/>
</dbReference>
<comment type="similarity">
    <text evidence="2 11">Belongs to the mitochondrial carrier (TC 2.A.29) family.</text>
</comment>
<dbReference type="EMBL" id="CAJVCH010570789">
    <property type="protein sequence ID" value="CAG7835883.1"/>
    <property type="molecule type" value="Genomic_DNA"/>
</dbReference>
<name>A0A8J2LPN5_9HEXA</name>
<dbReference type="InterPro" id="IPR049563">
    <property type="entry name" value="TXTP-like"/>
</dbReference>
<gene>
    <name evidence="13" type="ORF">AFUS01_LOCUS45198</name>
</gene>
<evidence type="ECO:0000256" key="3">
    <source>
        <dbReference type="ARBA" id="ARBA00022448"/>
    </source>
</evidence>
<comment type="caution">
    <text evidence="13">The sequence shown here is derived from an EMBL/GenBank/DDBJ whole genome shotgun (WGS) entry which is preliminary data.</text>
</comment>
<dbReference type="AlphaFoldDB" id="A0A8J2LPN5"/>
<sequence length="333" mass="36458">MENTKHPFRYRPWLSTRGAASAAAETGGLRGVIAGGVAGGIEILITYPAEYVKTQLQLDDKSSNKKYNGFLDCVKKTLRARGFFGLYSGISILLYGAIPKSAIRFGSFETLKKYSLDSKGHLSHSNRLLCGMGTGVIEAFLVVIPKETIKVKFINDQSSSNPKFHGVFHGIKQIVRAEGIGGLYQGVLSTIIRQATNVSIRFYIMETLTDEYTGGNTALKTPKLITAAFGSIAGAVSALGNAPVDVVKTRMQGLEARKYKGNWDCIVKIWSQEGAKGFYKGSVPRLIRASVETSIIFVIYESLIQIMKDIFTNHAILFFIKDKASQICLHLGQ</sequence>
<comment type="subcellular location">
    <subcellularLocation>
        <location evidence="1">Mitochondrion membrane</location>
        <topology evidence="1">Multi-pass membrane protein</topology>
    </subcellularLocation>
</comment>
<keyword evidence="14" id="KW-1185">Reference proteome</keyword>
<dbReference type="PROSITE" id="PS50920">
    <property type="entry name" value="SOLCAR"/>
    <property type="match status" value="3"/>
</dbReference>
<evidence type="ECO:0000256" key="1">
    <source>
        <dbReference type="ARBA" id="ARBA00004225"/>
    </source>
</evidence>
<organism evidence="13 14">
    <name type="scientific">Allacma fusca</name>
    <dbReference type="NCBI Taxonomy" id="39272"/>
    <lineage>
        <taxon>Eukaryota</taxon>
        <taxon>Metazoa</taxon>
        <taxon>Ecdysozoa</taxon>
        <taxon>Arthropoda</taxon>
        <taxon>Hexapoda</taxon>
        <taxon>Collembola</taxon>
        <taxon>Symphypleona</taxon>
        <taxon>Sminthuridae</taxon>
        <taxon>Allacma</taxon>
    </lineage>
</organism>
<dbReference type="GO" id="GO:0031966">
    <property type="term" value="C:mitochondrial membrane"/>
    <property type="evidence" value="ECO:0007669"/>
    <property type="project" value="UniProtKB-SubCell"/>
</dbReference>
<feature type="repeat" description="Solcar" evidence="10">
    <location>
        <begin position="125"/>
        <end position="211"/>
    </location>
</feature>
<evidence type="ECO:0000256" key="2">
    <source>
        <dbReference type="ARBA" id="ARBA00006375"/>
    </source>
</evidence>
<evidence type="ECO:0000256" key="4">
    <source>
        <dbReference type="ARBA" id="ARBA00022692"/>
    </source>
</evidence>
<evidence type="ECO:0000256" key="11">
    <source>
        <dbReference type="RuleBase" id="RU000488"/>
    </source>
</evidence>
<reference evidence="13" key="1">
    <citation type="submission" date="2021-06" db="EMBL/GenBank/DDBJ databases">
        <authorList>
            <person name="Hodson N. C."/>
            <person name="Mongue J. A."/>
            <person name="Jaron S. K."/>
        </authorList>
    </citation>
    <scope>NUCLEOTIDE SEQUENCE</scope>
</reference>
<evidence type="ECO:0000256" key="9">
    <source>
        <dbReference type="ARBA" id="ARBA00042640"/>
    </source>
</evidence>
<dbReference type="GO" id="GO:0006843">
    <property type="term" value="P:mitochondrial citrate transmembrane transport"/>
    <property type="evidence" value="ECO:0007669"/>
    <property type="project" value="TreeGrafter"/>
</dbReference>
<keyword evidence="8 10" id="KW-0472">Membrane</keyword>